<feature type="region of interest" description="Disordered" evidence="2">
    <location>
        <begin position="281"/>
        <end position="308"/>
    </location>
</feature>
<feature type="region of interest" description="Disordered" evidence="2">
    <location>
        <begin position="1359"/>
        <end position="1381"/>
    </location>
</feature>
<feature type="coiled-coil region" evidence="1">
    <location>
        <begin position="2071"/>
        <end position="2101"/>
    </location>
</feature>
<protein>
    <submittedName>
        <fullName evidence="3">Uncharacterized protein</fullName>
    </submittedName>
</protein>
<feature type="compositionally biased region" description="Basic and acidic residues" evidence="2">
    <location>
        <begin position="1814"/>
        <end position="1825"/>
    </location>
</feature>
<comment type="caution">
    <text evidence="3">The sequence shown here is derived from an EMBL/GenBank/DDBJ whole genome shotgun (WGS) entry which is preliminary data.</text>
</comment>
<feature type="compositionally biased region" description="Basic and acidic residues" evidence="2">
    <location>
        <begin position="286"/>
        <end position="301"/>
    </location>
</feature>
<feature type="compositionally biased region" description="Polar residues" evidence="2">
    <location>
        <begin position="1829"/>
        <end position="1844"/>
    </location>
</feature>
<organism evidence="3 4">
    <name type="scientific">Olea europaea subsp. europaea</name>
    <dbReference type="NCBI Taxonomy" id="158383"/>
    <lineage>
        <taxon>Eukaryota</taxon>
        <taxon>Viridiplantae</taxon>
        <taxon>Streptophyta</taxon>
        <taxon>Embryophyta</taxon>
        <taxon>Tracheophyta</taxon>
        <taxon>Spermatophyta</taxon>
        <taxon>Magnoliopsida</taxon>
        <taxon>eudicotyledons</taxon>
        <taxon>Gunneridae</taxon>
        <taxon>Pentapetalae</taxon>
        <taxon>asterids</taxon>
        <taxon>lamiids</taxon>
        <taxon>Lamiales</taxon>
        <taxon>Oleaceae</taxon>
        <taxon>Oleeae</taxon>
        <taxon>Olea</taxon>
    </lineage>
</organism>
<keyword evidence="4" id="KW-1185">Reference proteome</keyword>
<accession>A0A8S0PDV2</accession>
<gene>
    <name evidence="3" type="ORF">OLEA9_A084162</name>
</gene>
<dbReference type="OrthoDB" id="913480at2759"/>
<feature type="region of interest" description="Disordered" evidence="2">
    <location>
        <begin position="1812"/>
        <end position="1844"/>
    </location>
</feature>
<feature type="region of interest" description="Disordered" evidence="2">
    <location>
        <begin position="1566"/>
        <end position="1587"/>
    </location>
</feature>
<feature type="region of interest" description="Disordered" evidence="2">
    <location>
        <begin position="1296"/>
        <end position="1317"/>
    </location>
</feature>
<name>A0A8S0PDV2_OLEEU</name>
<feature type="region of interest" description="Disordered" evidence="2">
    <location>
        <begin position="2125"/>
        <end position="2145"/>
    </location>
</feature>
<dbReference type="Proteomes" id="UP000594638">
    <property type="component" value="Unassembled WGS sequence"/>
</dbReference>
<feature type="compositionally biased region" description="Basic and acidic residues" evidence="2">
    <location>
        <begin position="1359"/>
        <end position="1369"/>
    </location>
</feature>
<evidence type="ECO:0000313" key="4">
    <source>
        <dbReference type="Proteomes" id="UP000594638"/>
    </source>
</evidence>
<evidence type="ECO:0000256" key="2">
    <source>
        <dbReference type="SAM" id="MobiDB-lite"/>
    </source>
</evidence>
<reference evidence="3 4" key="1">
    <citation type="submission" date="2019-12" db="EMBL/GenBank/DDBJ databases">
        <authorList>
            <person name="Alioto T."/>
            <person name="Alioto T."/>
            <person name="Gomez Garrido J."/>
        </authorList>
    </citation>
    <scope>NUCLEOTIDE SEQUENCE [LARGE SCALE GENOMIC DNA]</scope>
</reference>
<sequence>MQEMTWRMGLEQPAEMDFYVMKRKELQSLCKKHSIPANLSNLNMAKMLSELFKEKEKPLIRGRSCLKGPDDNVSETEADVVGNKKVKKVRFSPDHELIEFTRSRKVKGRSRRKTTLGDNSLAVEIVNGEKVVAENINIRGQVTRSRGQKLMDGVNEKRRGRKLTKIDNVKDIIASIDVETEKACEKKIDRPDRVMRSRRQTLVDFFTNENNRGRNDVDNDVVLATVEHEESRVVNRRPLRNREIVDRGVKENVKEKEEVLESTKNVEENVNFEPQIVLRRSRRNDKKVEDESARKYENDRRRCSRKKHNELRVEASNLNADNATETEVEVKGRIEVEEVLCLEDPAKVQLRRSNMRQNTTVSHGKMGNDEPLAVYKDINQMSTIIETGTSTEVLKEDVKVVHLTGVTRRSRRRTMISQSVVETHKNLDDTTIVNGELGEPIRKPCLVQPGTAREENTRRSRRIASKHEPAIMMGGLDGKANVLGKNEARKRKRFCVSGEDVIKTEDDPTEKPLRQSLRNAIGSEKATHIAVKGKIAQKRKQKSRVEMSNLVEASPEDMLEIAESFSVDAQLSMPQVEEISNNAAFSCTGIAMDITSDARQTSGRKAHGKIRDASVEVSAGSFDTMEVNDPKLEIRENSSSSENVILQIDNPECNLEISVSKSKEVEDKFNASLEIAVENSSEDNISNTNKDGSAAALLFHQAEDFSCIDMLGGGEHMSDLNITGNSGFSRVISSTNGLSLVNESESTTKLEAMEADVDNDAYTTMHQSLNVVEEEVDILEDNLDRVELEGVNELTLPIYSYPSDVYHLAASNQGFKKDNEDTCTKATEDGVLDPCGETGRETSIKENKYAEDPGFSIKPVAETSLETNVSSRISCADHIEGDANSMKAARILEERKLALSEDGICADTDNVFIGEDAFLHETQKSMEYAKIGEGELSKKYGFIEPCHGDKSNTAIPWYNIIEDRGKFASAGAILGNNYLSSSDQFDVAAEDVDAFGLEGVSEREKQPSGTIKEDQEAYDMIEEDKTFVQEENLSDFAEIVKDECFRNRETAPQISISNLFDGEKSARTIPQDADICDGEDSFKNADMYSKIADSPSIASQAMSGYCTEINISASKSCSMEASLFRPNTVHNSLGSAGLESHNEKREDGINSTKELYAENSLSIIRKDAVVGRTVDSDRKCDDIVKIDASVSKDTGGEELVAVGSGEKTWSKQSTDNEIEILLPISCSQQGPAAVDKDKSFLLTTPFKSRDAIPVGESKSLLAKHVNAANVIQEKETALSIGSKTADFAASVRTIISKEDEGTHNQANESSKDDENEPGMLVNLFATPVGIANAIQKKEAWSIGSKAAGYTMFNQTTSKGADESFNEDKNANNANHSEGKHTYDPAEVVDVDIPMDIDCIRMEFGSQFRLATGSMDSEKIDASVSEDITGKEIDAGGSGEESCSKQSNANRIETLHPITGAQQAPATTNEELLVPFAIHGDTNAIPENDALSTVSKTAGEAMSLHSTISEGDYKILSQVNESPEDDGNMPGLLTNLFATPLGNANIIQKKDAWSTGSKSAGDIMSLDKTTSKGADQSNKDKNAPAATDDFKCPFATSVGDANTLQESEALSMESKTAAEATSAHSTISKGKYGILRRSNESPEEDANEPGLLKGLFDTPAGAVNTTQEKEDWRIGSKAAGDTMSLDKNASKGQHGIFSQADESFSKYRNEIGDVAMYMDSACNKLGFESYSQMKSHNTDEEECRIQIEHTGNMVSYKEHEFSNLFDTPIDSTNPGPPNETSCHGPEIADVTMSADKFVSKMVSAEFYNRNFQETEGEKESKNEKTVQKCAVQQTPSQEVSETSSDVGSEDLLKVLFATPVKSVTSWKENQTSGSNASAIEQNANSEMAMEQSAGCHELNERSDNGETPSISAEAKEMNNIFQNVDDMDEDYGAESPMLSYLEMHVPLKENKEVENSGADTLNFNLVHGHLKDSTKVEENSTAMLIKQQFAMPDRQSEENIEFRSSSRAGSVLPVSQESLKESNVADIIKAYIDSESTISVGVDDPRHVAESIDNEHANLVEPQAQSHLKPVIADEENDKHTIENKTRKVEEEMQLVESARESKEAYTDLAKDGDYAANNALISRKKSDSSRWDNQNDCHGSGSQLHSTANNLRTILIHGTPNKAIMRGNMKENAPDSKRDNIGNLTIVRPAKRRALQDLQWK</sequence>
<feature type="compositionally biased region" description="Polar residues" evidence="2">
    <location>
        <begin position="2136"/>
        <end position="2145"/>
    </location>
</feature>
<dbReference type="Gramene" id="OE9A084162T1">
    <property type="protein sequence ID" value="OE9A084162C1"/>
    <property type="gene ID" value="OE9A084162"/>
</dbReference>
<evidence type="ECO:0000313" key="3">
    <source>
        <dbReference type="EMBL" id="CAA2943411.1"/>
    </source>
</evidence>
<feature type="compositionally biased region" description="Polar residues" evidence="2">
    <location>
        <begin position="1566"/>
        <end position="1575"/>
    </location>
</feature>
<feature type="compositionally biased region" description="Basic and acidic residues" evidence="2">
    <location>
        <begin position="2125"/>
        <end position="2135"/>
    </location>
</feature>
<proteinExistence type="predicted"/>
<keyword evidence="1" id="KW-0175">Coiled coil</keyword>
<dbReference type="EMBL" id="CACTIH010000054">
    <property type="protein sequence ID" value="CAA2943411.1"/>
    <property type="molecule type" value="Genomic_DNA"/>
</dbReference>
<evidence type="ECO:0000256" key="1">
    <source>
        <dbReference type="SAM" id="Coils"/>
    </source>
</evidence>